<dbReference type="InterPro" id="IPR002941">
    <property type="entry name" value="DNA_methylase_N4/N6"/>
</dbReference>
<evidence type="ECO:0000313" key="6">
    <source>
        <dbReference type="EMBL" id="QJA99920.1"/>
    </source>
</evidence>
<dbReference type="FunFam" id="3.90.1530.30:FF:000001">
    <property type="entry name" value="Chromosome partitioning protein ParB"/>
    <property type="match status" value="1"/>
</dbReference>
<dbReference type="GO" id="GO:0003677">
    <property type="term" value="F:DNA binding"/>
    <property type="evidence" value="ECO:0007669"/>
    <property type="project" value="UniProtKB-KW"/>
</dbReference>
<evidence type="ECO:0000256" key="4">
    <source>
        <dbReference type="ARBA" id="ARBA00023125"/>
    </source>
</evidence>
<dbReference type="Pfam" id="PF01555">
    <property type="entry name" value="N6_N4_Mtase"/>
    <property type="match status" value="2"/>
</dbReference>
<dbReference type="GO" id="GO:0007059">
    <property type="term" value="P:chromosome segregation"/>
    <property type="evidence" value="ECO:0007669"/>
    <property type="project" value="UniProtKB-KW"/>
</dbReference>
<keyword evidence="4" id="KW-0238">DNA-binding</keyword>
<feature type="domain" description="ParB-like N-terminal" evidence="5">
    <location>
        <begin position="13"/>
        <end position="100"/>
    </location>
</feature>
<proteinExistence type="predicted"/>
<dbReference type="SMART" id="SM00470">
    <property type="entry name" value="ParB"/>
    <property type="match status" value="1"/>
</dbReference>
<dbReference type="SUPFAM" id="SSF109709">
    <property type="entry name" value="KorB DNA-binding domain-like"/>
    <property type="match status" value="1"/>
</dbReference>
<dbReference type="GO" id="GO:0032259">
    <property type="term" value="P:methylation"/>
    <property type="evidence" value="ECO:0007669"/>
    <property type="project" value="UniProtKB-KW"/>
</dbReference>
<dbReference type="InterPro" id="IPR036086">
    <property type="entry name" value="ParB/Sulfiredoxin_sf"/>
</dbReference>
<dbReference type="SUPFAM" id="SSF53335">
    <property type="entry name" value="S-adenosyl-L-methionine-dependent methyltransferases"/>
    <property type="match status" value="2"/>
</dbReference>
<dbReference type="NCBIfam" id="TIGR00180">
    <property type="entry name" value="parB_part"/>
    <property type="match status" value="1"/>
</dbReference>
<dbReference type="Gene3D" id="3.40.50.150">
    <property type="entry name" value="Vaccinia Virus protein VP39"/>
    <property type="match status" value="2"/>
</dbReference>
<dbReference type="GO" id="GO:0005694">
    <property type="term" value="C:chromosome"/>
    <property type="evidence" value="ECO:0007669"/>
    <property type="project" value="TreeGrafter"/>
</dbReference>
<dbReference type="SUPFAM" id="SSF110849">
    <property type="entry name" value="ParB/Sulfiredoxin"/>
    <property type="match status" value="1"/>
</dbReference>
<dbReference type="InterPro" id="IPR050336">
    <property type="entry name" value="Chromosome_partition/occlusion"/>
</dbReference>
<protein>
    <submittedName>
        <fullName evidence="6">Putative methyltransferase</fullName>
    </submittedName>
</protein>
<dbReference type="Pfam" id="PF17762">
    <property type="entry name" value="HTH_ParB"/>
    <property type="match status" value="1"/>
</dbReference>
<organism evidence="6">
    <name type="scientific">viral metagenome</name>
    <dbReference type="NCBI Taxonomy" id="1070528"/>
    <lineage>
        <taxon>unclassified sequences</taxon>
        <taxon>metagenomes</taxon>
        <taxon>organismal metagenomes</taxon>
    </lineage>
</organism>
<dbReference type="AlphaFoldDB" id="A0A6M3LX04"/>
<dbReference type="PANTHER" id="PTHR33375">
    <property type="entry name" value="CHROMOSOME-PARTITIONING PROTEIN PARB-RELATED"/>
    <property type="match status" value="1"/>
</dbReference>
<dbReference type="InterPro" id="IPR003115">
    <property type="entry name" value="ParB_N"/>
</dbReference>
<dbReference type="InterPro" id="IPR004437">
    <property type="entry name" value="ParB/RepB/Spo0J"/>
</dbReference>
<evidence type="ECO:0000256" key="1">
    <source>
        <dbReference type="ARBA" id="ARBA00022603"/>
    </source>
</evidence>
<evidence type="ECO:0000256" key="2">
    <source>
        <dbReference type="ARBA" id="ARBA00022679"/>
    </source>
</evidence>
<dbReference type="EMBL" id="MT143674">
    <property type="protein sequence ID" value="QJA99920.1"/>
    <property type="molecule type" value="Genomic_DNA"/>
</dbReference>
<dbReference type="Pfam" id="PF02195">
    <property type="entry name" value="ParB_N"/>
    <property type="match status" value="1"/>
</dbReference>
<dbReference type="InterPro" id="IPR041468">
    <property type="entry name" value="HTH_ParB/Spo0J"/>
</dbReference>
<keyword evidence="1 6" id="KW-0489">Methyltransferase</keyword>
<sequence length="625" mass="73141">MEVLLEEISEIITMIPIDFLVFSGRNPRTEMRSLEELADSIRKHGVLQPILVTPKEEKFEVVAGERRVRASEMAGLREVPAIIRHLTTKQTDIIRLIENIQRDDLTNVEKGDSVISYSLEYDIMFKEIAVEVGVPYSTLKSWLRVSRKVSDKVKRAIQNDLITDTHARWLAKYDNLTQDRLLELIIKHKLTPTENKTFTKLYDGLPGSNLDDLALQAKGFKTVSKIVPIEEEKTTEEVKKVIEEKIEPRALKEEVKNKISDTRRNTHAMRREARERMENRQFEEPVIPPIMPFKLRREEKLDQALLLEPHEPPELEEVYKLVVPEDVKRSILERPELEDFVEELSKIEDPEKRKRMTKATIITLEDVKERARKRLERFPEKSRLMQPKFARLEELQKKGIILHTIWDFRYRDDYAGYRDFVSNCSPQLVEQCILRFTDEEDLVIDPMVGSGTTIDVCRAFNRRCIGYDIKPVRSDIIKNDARKLPLENNYVDMIFIHPPYWNLATYTKADENLPDLSRTKTFEEFLEMLSKIFEECYRVLKNGKYICVLLGDMVREGRYYPICRKATKLAEDIGFEDCGYAIKIAHGEVSRKKSGVIFAELAYINYLKIAHDLIMFYRKPDNHGK</sequence>
<dbReference type="Gene3D" id="1.10.10.2830">
    <property type="match status" value="1"/>
</dbReference>
<evidence type="ECO:0000259" key="5">
    <source>
        <dbReference type="SMART" id="SM00470"/>
    </source>
</evidence>
<keyword evidence="2 6" id="KW-0808">Transferase</keyword>
<dbReference type="Gene3D" id="3.90.1530.30">
    <property type="match status" value="1"/>
</dbReference>
<dbReference type="InterPro" id="IPR029063">
    <property type="entry name" value="SAM-dependent_MTases_sf"/>
</dbReference>
<keyword evidence="3" id="KW-0159">Chromosome partition</keyword>
<dbReference type="PANTHER" id="PTHR33375:SF1">
    <property type="entry name" value="CHROMOSOME-PARTITIONING PROTEIN PARB-RELATED"/>
    <property type="match status" value="1"/>
</dbReference>
<reference evidence="6" key="1">
    <citation type="submission" date="2020-03" db="EMBL/GenBank/DDBJ databases">
        <title>The deep terrestrial virosphere.</title>
        <authorList>
            <person name="Holmfeldt K."/>
            <person name="Nilsson E."/>
            <person name="Simone D."/>
            <person name="Lopez-Fernandez M."/>
            <person name="Wu X."/>
            <person name="de Brujin I."/>
            <person name="Lundin D."/>
            <person name="Andersson A."/>
            <person name="Bertilsson S."/>
            <person name="Dopson M."/>
        </authorList>
    </citation>
    <scope>NUCLEOTIDE SEQUENCE</scope>
    <source>
        <strain evidence="6">MM171A00774</strain>
    </source>
</reference>
<dbReference type="GO" id="GO:0008170">
    <property type="term" value="F:N-methyltransferase activity"/>
    <property type="evidence" value="ECO:0007669"/>
    <property type="project" value="InterPro"/>
</dbReference>
<evidence type="ECO:0000256" key="3">
    <source>
        <dbReference type="ARBA" id="ARBA00022829"/>
    </source>
</evidence>
<name>A0A6M3LX04_9ZZZZ</name>
<accession>A0A6M3LX04</accession>
<gene>
    <name evidence="6" type="ORF">MM171A00774_0006</name>
</gene>